<dbReference type="EMBL" id="JAXOVC010000009">
    <property type="protein sequence ID" value="KAK4497085.1"/>
    <property type="molecule type" value="Genomic_DNA"/>
</dbReference>
<dbReference type="InterPro" id="IPR011701">
    <property type="entry name" value="MFS"/>
</dbReference>
<dbReference type="Proteomes" id="UP001305779">
    <property type="component" value="Unassembled WGS sequence"/>
</dbReference>
<evidence type="ECO:0000256" key="1">
    <source>
        <dbReference type="ARBA" id="ARBA00004141"/>
    </source>
</evidence>
<dbReference type="Pfam" id="PF07690">
    <property type="entry name" value="MFS_1"/>
    <property type="match status" value="1"/>
</dbReference>
<evidence type="ECO:0000313" key="7">
    <source>
        <dbReference type="EMBL" id="KAK4497085.1"/>
    </source>
</evidence>
<proteinExistence type="predicted"/>
<feature type="transmembrane region" description="Helical" evidence="6">
    <location>
        <begin position="347"/>
        <end position="366"/>
    </location>
</feature>
<feature type="transmembrane region" description="Helical" evidence="6">
    <location>
        <begin position="95"/>
        <end position="116"/>
    </location>
</feature>
<evidence type="ECO:0008006" key="9">
    <source>
        <dbReference type="Google" id="ProtNLM"/>
    </source>
</evidence>
<protein>
    <recommendedName>
        <fullName evidence="9">Major facilitator superfamily (MFS) profile domain-containing protein</fullName>
    </recommendedName>
</protein>
<dbReference type="InterPro" id="IPR036259">
    <property type="entry name" value="MFS_trans_sf"/>
</dbReference>
<evidence type="ECO:0000256" key="6">
    <source>
        <dbReference type="SAM" id="Phobius"/>
    </source>
</evidence>
<dbReference type="SUPFAM" id="SSF103473">
    <property type="entry name" value="MFS general substrate transporter"/>
    <property type="match status" value="1"/>
</dbReference>
<evidence type="ECO:0000256" key="3">
    <source>
        <dbReference type="ARBA" id="ARBA00022989"/>
    </source>
</evidence>
<comment type="caution">
    <text evidence="7">The sequence shown here is derived from an EMBL/GenBank/DDBJ whole genome shotgun (WGS) entry which is preliminary data.</text>
</comment>
<evidence type="ECO:0000313" key="8">
    <source>
        <dbReference type="Proteomes" id="UP001305779"/>
    </source>
</evidence>
<dbReference type="Gene3D" id="1.20.1250.20">
    <property type="entry name" value="MFS general substrate transporter like domains"/>
    <property type="match status" value="1"/>
</dbReference>
<feature type="transmembrane region" description="Helical" evidence="6">
    <location>
        <begin position="234"/>
        <end position="258"/>
    </location>
</feature>
<feature type="transmembrane region" description="Helical" evidence="6">
    <location>
        <begin position="313"/>
        <end position="335"/>
    </location>
</feature>
<evidence type="ECO:0000256" key="5">
    <source>
        <dbReference type="SAM" id="MobiDB-lite"/>
    </source>
</evidence>
<gene>
    <name evidence="7" type="ORF">PRZ48_011535</name>
</gene>
<sequence>MLGHSHPRPAALLRSFPHIATIPVPSSSPSLVETHHEKGDNTTAKAQSTQDQNEAAQVGNHLDDEKVIDDEVVTVDWDGLEDPRKPLNLPLWRKWVIVGFTSLNTLCVCFTSSIYADIMMTMPKMFAVACIFFQTVGLLAPALGPVAGAYITASSLGWRWTAWVMLIVTGPIALLAWFAIPGTSAFILLKREAKALNRKRTSNTRVTYVSALGSQALTWNGFVRRYLKIPLHMLIVEPLLIILTIYVALVYGFLYLTFEAFPISFGEDRGWSFGNSTLPFFGLAGGMVAASVLIIAFPSLLRSCSKKQPKPRDLQFGLMMLGAIILPIGLFWFSGTCSPHINPAPQIISTVAIGLGIQLIFVPSMLC</sequence>
<keyword evidence="8" id="KW-1185">Reference proteome</keyword>
<accession>A0ABR0E6T9</accession>
<reference evidence="7 8" key="1">
    <citation type="journal article" date="2023" name="G3 (Bethesda)">
        <title>A chromosome-level genome assembly of Zasmidium syzygii isolated from banana leaves.</title>
        <authorList>
            <person name="van Westerhoven A.C."/>
            <person name="Mehrabi R."/>
            <person name="Talebi R."/>
            <person name="Steentjes M.B.F."/>
            <person name="Corcolon B."/>
            <person name="Chong P.A."/>
            <person name="Kema G.H.J."/>
            <person name="Seidl M.F."/>
        </authorList>
    </citation>
    <scope>NUCLEOTIDE SEQUENCE [LARGE SCALE GENOMIC DNA]</scope>
    <source>
        <strain evidence="7 8">P124</strain>
    </source>
</reference>
<name>A0ABR0E6T9_ZASCE</name>
<feature type="transmembrane region" description="Helical" evidence="6">
    <location>
        <begin position="163"/>
        <end position="189"/>
    </location>
</feature>
<feature type="region of interest" description="Disordered" evidence="5">
    <location>
        <begin position="24"/>
        <end position="56"/>
    </location>
</feature>
<comment type="subcellular location">
    <subcellularLocation>
        <location evidence="1">Membrane</location>
        <topology evidence="1">Multi-pass membrane protein</topology>
    </subcellularLocation>
</comment>
<keyword evidence="3 6" id="KW-1133">Transmembrane helix</keyword>
<feature type="transmembrane region" description="Helical" evidence="6">
    <location>
        <begin position="128"/>
        <end position="151"/>
    </location>
</feature>
<keyword evidence="4 6" id="KW-0472">Membrane</keyword>
<feature type="transmembrane region" description="Helical" evidence="6">
    <location>
        <begin position="278"/>
        <end position="301"/>
    </location>
</feature>
<organism evidence="7 8">
    <name type="scientific">Zasmidium cellare</name>
    <name type="common">Wine cellar mold</name>
    <name type="synonym">Racodium cellare</name>
    <dbReference type="NCBI Taxonomy" id="395010"/>
    <lineage>
        <taxon>Eukaryota</taxon>
        <taxon>Fungi</taxon>
        <taxon>Dikarya</taxon>
        <taxon>Ascomycota</taxon>
        <taxon>Pezizomycotina</taxon>
        <taxon>Dothideomycetes</taxon>
        <taxon>Dothideomycetidae</taxon>
        <taxon>Mycosphaerellales</taxon>
        <taxon>Mycosphaerellaceae</taxon>
        <taxon>Zasmidium</taxon>
    </lineage>
</organism>
<feature type="compositionally biased region" description="Polar residues" evidence="5">
    <location>
        <begin position="41"/>
        <end position="55"/>
    </location>
</feature>
<dbReference type="PANTHER" id="PTHR23502:SF47">
    <property type="entry name" value="MAJOR FACILITATOR SUPERFAMILY (MFS) PROFILE DOMAIN-CONTAINING PROTEIN-RELATED"/>
    <property type="match status" value="1"/>
</dbReference>
<keyword evidence="2 6" id="KW-0812">Transmembrane</keyword>
<evidence type="ECO:0000256" key="4">
    <source>
        <dbReference type="ARBA" id="ARBA00023136"/>
    </source>
</evidence>
<dbReference type="PANTHER" id="PTHR23502">
    <property type="entry name" value="MAJOR FACILITATOR SUPERFAMILY"/>
    <property type="match status" value="1"/>
</dbReference>
<evidence type="ECO:0000256" key="2">
    <source>
        <dbReference type="ARBA" id="ARBA00022692"/>
    </source>
</evidence>